<organism evidence="3 4">
    <name type="scientific">candidate division WOR-3 bacterium</name>
    <dbReference type="NCBI Taxonomy" id="2052148"/>
    <lineage>
        <taxon>Bacteria</taxon>
        <taxon>Bacteria division WOR-3</taxon>
    </lineage>
</organism>
<feature type="domain" description="Inner membrane protein YgaP-like transmembrane" evidence="2">
    <location>
        <begin position="1"/>
        <end position="62"/>
    </location>
</feature>
<sequence>MKCNVGKIDRIIRIVISLIFAVLGYITKLWVFYILGGILLLTAITGFCILYLPFKINTCNKK</sequence>
<gene>
    <name evidence="3" type="ORF">DCG82_03140</name>
</gene>
<evidence type="ECO:0000256" key="1">
    <source>
        <dbReference type="SAM" id="Phobius"/>
    </source>
</evidence>
<comment type="caution">
    <text evidence="3">The sequence shown here is derived from an EMBL/GenBank/DDBJ whole genome shotgun (WGS) entry which is preliminary data.</text>
</comment>
<keyword evidence="1" id="KW-0812">Transmembrane</keyword>
<accession>A0A348MK05</accession>
<protein>
    <submittedName>
        <fullName evidence="3">DUF2892 domain-containing protein</fullName>
    </submittedName>
</protein>
<dbReference type="AlphaFoldDB" id="A0A348MK05"/>
<feature type="transmembrane region" description="Helical" evidence="1">
    <location>
        <begin position="12"/>
        <end position="27"/>
    </location>
</feature>
<evidence type="ECO:0000313" key="4">
    <source>
        <dbReference type="Proteomes" id="UP000262454"/>
    </source>
</evidence>
<dbReference type="Proteomes" id="UP000262454">
    <property type="component" value="Unassembled WGS sequence"/>
</dbReference>
<feature type="transmembrane region" description="Helical" evidence="1">
    <location>
        <begin position="33"/>
        <end position="54"/>
    </location>
</feature>
<dbReference type="Pfam" id="PF11127">
    <property type="entry name" value="YgaP-like_TM"/>
    <property type="match status" value="1"/>
</dbReference>
<dbReference type="InterPro" id="IPR021309">
    <property type="entry name" value="YgaP-like_TM"/>
</dbReference>
<name>A0A348MK05_UNCW3</name>
<dbReference type="EMBL" id="DMCX01000022">
    <property type="protein sequence ID" value="HAF07381.1"/>
    <property type="molecule type" value="Genomic_DNA"/>
</dbReference>
<keyword evidence="1" id="KW-1133">Transmembrane helix</keyword>
<keyword evidence="1" id="KW-0472">Membrane</keyword>
<evidence type="ECO:0000259" key="2">
    <source>
        <dbReference type="Pfam" id="PF11127"/>
    </source>
</evidence>
<evidence type="ECO:0000313" key="3">
    <source>
        <dbReference type="EMBL" id="HAF07381.1"/>
    </source>
</evidence>
<reference evidence="3 4" key="1">
    <citation type="journal article" date="2018" name="Nat. Biotechnol.">
        <title>A standardized bacterial taxonomy based on genome phylogeny substantially revises the tree of life.</title>
        <authorList>
            <person name="Parks D.H."/>
            <person name="Chuvochina M."/>
            <person name="Waite D.W."/>
            <person name="Rinke C."/>
            <person name="Skarshewski A."/>
            <person name="Chaumeil P.A."/>
            <person name="Hugenholtz P."/>
        </authorList>
    </citation>
    <scope>NUCLEOTIDE SEQUENCE [LARGE SCALE GENOMIC DNA]</scope>
    <source>
        <strain evidence="3">UBA7921</strain>
    </source>
</reference>
<proteinExistence type="predicted"/>